<dbReference type="STRING" id="317619.GCA_000332315_00921"/>
<organism evidence="10 11">
    <name type="scientific">Prochlorothrix hollandica PCC 9006 = CALU 1027</name>
    <dbReference type="NCBI Taxonomy" id="317619"/>
    <lineage>
        <taxon>Bacteria</taxon>
        <taxon>Bacillati</taxon>
        <taxon>Cyanobacteriota</taxon>
        <taxon>Cyanophyceae</taxon>
        <taxon>Prochlorotrichales</taxon>
        <taxon>Prochlorotrichaceae</taxon>
        <taxon>Prochlorothrix</taxon>
    </lineage>
</organism>
<keyword evidence="7" id="KW-0653">Protein transport</keyword>
<keyword evidence="3" id="KW-1003">Cell membrane</keyword>
<evidence type="ECO:0000256" key="9">
    <source>
        <dbReference type="SAM" id="Phobius"/>
    </source>
</evidence>
<accession>A0A0M2PWL0</accession>
<evidence type="ECO:0000256" key="1">
    <source>
        <dbReference type="ARBA" id="ARBA00004162"/>
    </source>
</evidence>
<evidence type="ECO:0000256" key="7">
    <source>
        <dbReference type="RuleBase" id="RU003879"/>
    </source>
</evidence>
<dbReference type="PANTHER" id="PTHR30558:SF3">
    <property type="entry name" value="BIOPOLYMER TRANSPORT PROTEIN EXBD-RELATED"/>
    <property type="match status" value="1"/>
</dbReference>
<evidence type="ECO:0000256" key="4">
    <source>
        <dbReference type="ARBA" id="ARBA00022692"/>
    </source>
</evidence>
<keyword evidence="6 9" id="KW-0472">Membrane</keyword>
<keyword evidence="11" id="KW-1185">Reference proteome</keyword>
<dbReference type="GO" id="GO:0005886">
    <property type="term" value="C:plasma membrane"/>
    <property type="evidence" value="ECO:0007669"/>
    <property type="project" value="UniProtKB-SubCell"/>
</dbReference>
<evidence type="ECO:0000313" key="10">
    <source>
        <dbReference type="EMBL" id="KKJ00570.1"/>
    </source>
</evidence>
<evidence type="ECO:0000256" key="3">
    <source>
        <dbReference type="ARBA" id="ARBA00022475"/>
    </source>
</evidence>
<feature type="transmembrane region" description="Helical" evidence="9">
    <location>
        <begin position="12"/>
        <end position="35"/>
    </location>
</feature>
<dbReference type="PANTHER" id="PTHR30558">
    <property type="entry name" value="EXBD MEMBRANE COMPONENT OF PMF-DRIVEN MACROMOLECULE IMPORT SYSTEM"/>
    <property type="match status" value="1"/>
</dbReference>
<dbReference type="Gene3D" id="3.30.420.270">
    <property type="match status" value="1"/>
</dbReference>
<evidence type="ECO:0000256" key="2">
    <source>
        <dbReference type="ARBA" id="ARBA00005811"/>
    </source>
</evidence>
<keyword evidence="5 9" id="KW-1133">Transmembrane helix</keyword>
<keyword evidence="7" id="KW-0813">Transport</keyword>
<reference evidence="10" key="1">
    <citation type="submission" date="2012-04" db="EMBL/GenBank/DDBJ databases">
        <authorList>
            <person name="Borisov I.G."/>
            <person name="Ivanikova N.V."/>
            <person name="Pinevich A.V."/>
        </authorList>
    </citation>
    <scope>NUCLEOTIDE SEQUENCE</scope>
    <source>
        <strain evidence="10">CALU 1027</strain>
    </source>
</reference>
<evidence type="ECO:0000256" key="8">
    <source>
        <dbReference type="SAM" id="MobiDB-lite"/>
    </source>
</evidence>
<evidence type="ECO:0000256" key="6">
    <source>
        <dbReference type="ARBA" id="ARBA00023136"/>
    </source>
</evidence>
<dbReference type="AlphaFoldDB" id="A0A0M2PWL0"/>
<evidence type="ECO:0000256" key="5">
    <source>
        <dbReference type="ARBA" id="ARBA00022989"/>
    </source>
</evidence>
<evidence type="ECO:0000313" key="11">
    <source>
        <dbReference type="Proteomes" id="UP000034681"/>
    </source>
</evidence>
<feature type="region of interest" description="Disordered" evidence="8">
    <location>
        <begin position="149"/>
        <end position="205"/>
    </location>
</feature>
<dbReference type="OrthoDB" id="1682382at2"/>
<gene>
    <name evidence="10" type="ORF">PROH_10765</name>
</gene>
<dbReference type="Pfam" id="PF02472">
    <property type="entry name" value="ExbD"/>
    <property type="match status" value="1"/>
</dbReference>
<comment type="subcellular location">
    <subcellularLocation>
        <location evidence="1">Cell membrane</location>
        <topology evidence="1">Single-pass membrane protein</topology>
    </subcellularLocation>
    <subcellularLocation>
        <location evidence="7">Cell membrane</location>
        <topology evidence="7">Single-pass type II membrane protein</topology>
    </subcellularLocation>
</comment>
<dbReference type="eggNOG" id="COG0848">
    <property type="taxonomic scope" value="Bacteria"/>
</dbReference>
<comment type="similarity">
    <text evidence="2 7">Belongs to the ExbD/TolR family.</text>
</comment>
<dbReference type="InterPro" id="IPR003400">
    <property type="entry name" value="ExbD"/>
</dbReference>
<evidence type="ECO:0008006" key="12">
    <source>
        <dbReference type="Google" id="ProtNLM"/>
    </source>
</evidence>
<dbReference type="Proteomes" id="UP000034681">
    <property type="component" value="Unassembled WGS sequence"/>
</dbReference>
<sequence>MKIKTDLSDSGVAIEIVPLIDIIFCILIFFILAALQLTRQQAININLPGAGTATIQNREMLMVSVDAIGQVYVDQSVVSEAQLYLILEGYQRTNSQGLMVLYADRSAVYDDVVRVLDLMRSVGGNRVALATISPSQTLETEDTPALFPLDLQSPTGITPSLPLTDPNAPGSSFDPLSPNLPNVPSTPNTTDLGVPNLDPDPGSNP</sequence>
<dbReference type="GO" id="GO:0015031">
    <property type="term" value="P:protein transport"/>
    <property type="evidence" value="ECO:0007669"/>
    <property type="project" value="UniProtKB-KW"/>
</dbReference>
<comment type="caution">
    <text evidence="10">The sequence shown here is derived from an EMBL/GenBank/DDBJ whole genome shotgun (WGS) entry which is preliminary data.</text>
</comment>
<keyword evidence="4 7" id="KW-0812">Transmembrane</keyword>
<dbReference type="EMBL" id="AJTX02000004">
    <property type="protein sequence ID" value="KKJ00570.1"/>
    <property type="molecule type" value="Genomic_DNA"/>
</dbReference>
<protein>
    <recommendedName>
        <fullName evidence="12">Biopolymer transporter ExbD</fullName>
    </recommendedName>
</protein>
<feature type="compositionally biased region" description="Polar residues" evidence="8">
    <location>
        <begin position="179"/>
        <end position="191"/>
    </location>
</feature>
<name>A0A0M2PWL0_PROHO</name>
<dbReference type="GO" id="GO:0022857">
    <property type="term" value="F:transmembrane transporter activity"/>
    <property type="evidence" value="ECO:0007669"/>
    <property type="project" value="InterPro"/>
</dbReference>
<proteinExistence type="inferred from homology"/>